<name>A0A382UXB0_9ZZZZ</name>
<accession>A0A382UXB0</accession>
<reference evidence="1" key="1">
    <citation type="submission" date="2018-05" db="EMBL/GenBank/DDBJ databases">
        <authorList>
            <person name="Lanie J.A."/>
            <person name="Ng W.-L."/>
            <person name="Kazmierczak K.M."/>
            <person name="Andrzejewski T.M."/>
            <person name="Davidsen T.M."/>
            <person name="Wayne K.J."/>
            <person name="Tettelin H."/>
            <person name="Glass J.I."/>
            <person name="Rusch D."/>
            <person name="Podicherti R."/>
            <person name="Tsui H.-C.T."/>
            <person name="Winkler M.E."/>
        </authorList>
    </citation>
    <scope>NUCLEOTIDE SEQUENCE</scope>
</reference>
<proteinExistence type="predicted"/>
<gene>
    <name evidence="1" type="ORF">METZ01_LOCUS391733</name>
</gene>
<dbReference type="EMBL" id="UINC01147513">
    <property type="protein sequence ID" value="SVD38879.1"/>
    <property type="molecule type" value="Genomic_DNA"/>
</dbReference>
<dbReference type="Pfam" id="PF08889">
    <property type="entry name" value="WbqC"/>
    <property type="match status" value="1"/>
</dbReference>
<protein>
    <recommendedName>
        <fullName evidence="2">WbqC-like protein</fullName>
    </recommendedName>
</protein>
<evidence type="ECO:0008006" key="2">
    <source>
        <dbReference type="Google" id="ProtNLM"/>
    </source>
</evidence>
<sequence length="234" mass="27718">MIIAVHQPEYLPWLGFFKKMMNVELFVFLDDVQFRKKGWQNRNRIRINDGTTMLSIPVHTHSYPKINEVTIDNEKNWSIRHKKSILYNYARAPYFDEIKDFIESIFEKKFQYLVDLNTEIIKFIMNELEIKSKIVFSSELEISKKGTERVLDICKAVGADHYITGTFWAESNLMVEEFKKSNIDVEFQKFQHPIYKQIHGEFIPEMSIIDLLFNEGRKEAKKILQNSISSSHIV</sequence>
<dbReference type="AlphaFoldDB" id="A0A382UXB0"/>
<evidence type="ECO:0000313" key="1">
    <source>
        <dbReference type="EMBL" id="SVD38879.1"/>
    </source>
</evidence>
<dbReference type="InterPro" id="IPR014985">
    <property type="entry name" value="WbqC"/>
</dbReference>
<organism evidence="1">
    <name type="scientific">marine metagenome</name>
    <dbReference type="NCBI Taxonomy" id="408172"/>
    <lineage>
        <taxon>unclassified sequences</taxon>
        <taxon>metagenomes</taxon>
        <taxon>ecological metagenomes</taxon>
    </lineage>
</organism>